<keyword evidence="3" id="KW-1185">Reference proteome</keyword>
<name>A0A5P1FI80_ASPOF</name>
<evidence type="ECO:0000256" key="1">
    <source>
        <dbReference type="SAM" id="MobiDB-lite"/>
    </source>
</evidence>
<proteinExistence type="predicted"/>
<feature type="compositionally biased region" description="Basic and acidic residues" evidence="1">
    <location>
        <begin position="121"/>
        <end position="133"/>
    </location>
</feature>
<feature type="compositionally biased region" description="Basic and acidic residues" evidence="1">
    <location>
        <begin position="38"/>
        <end position="55"/>
    </location>
</feature>
<evidence type="ECO:0000313" key="2">
    <source>
        <dbReference type="EMBL" id="ONK77802.1"/>
    </source>
</evidence>
<sequence length="133" mass="14439">MRNPKRLTEKYTRPTGIPVLDSMCQESCLPGRPPCRGPDLRTAMEGETREGEDVRRRKYRKGEVEDGDEAASREDMMKATSWSSITGGAHHAATTDWAGSAPERAGAGPVDEEVGSVRGATARERPDIARLGA</sequence>
<organism evidence="2 3">
    <name type="scientific">Asparagus officinalis</name>
    <name type="common">Garden asparagus</name>
    <dbReference type="NCBI Taxonomy" id="4686"/>
    <lineage>
        <taxon>Eukaryota</taxon>
        <taxon>Viridiplantae</taxon>
        <taxon>Streptophyta</taxon>
        <taxon>Embryophyta</taxon>
        <taxon>Tracheophyta</taxon>
        <taxon>Spermatophyta</taxon>
        <taxon>Magnoliopsida</taxon>
        <taxon>Liliopsida</taxon>
        <taxon>Asparagales</taxon>
        <taxon>Asparagaceae</taxon>
        <taxon>Asparagoideae</taxon>
        <taxon>Asparagus</taxon>
    </lineage>
</organism>
<evidence type="ECO:0000313" key="3">
    <source>
        <dbReference type="Proteomes" id="UP000243459"/>
    </source>
</evidence>
<dbReference type="Proteomes" id="UP000243459">
    <property type="component" value="Chromosome 2"/>
</dbReference>
<reference evidence="3" key="1">
    <citation type="journal article" date="2017" name="Nat. Commun.">
        <title>The asparagus genome sheds light on the origin and evolution of a young Y chromosome.</title>
        <authorList>
            <person name="Harkess A."/>
            <person name="Zhou J."/>
            <person name="Xu C."/>
            <person name="Bowers J.E."/>
            <person name="Van der Hulst R."/>
            <person name="Ayyampalayam S."/>
            <person name="Mercati F."/>
            <person name="Riccardi P."/>
            <person name="McKain M.R."/>
            <person name="Kakrana A."/>
            <person name="Tang H."/>
            <person name="Ray J."/>
            <person name="Groenendijk J."/>
            <person name="Arikit S."/>
            <person name="Mathioni S.M."/>
            <person name="Nakano M."/>
            <person name="Shan H."/>
            <person name="Telgmann-Rauber A."/>
            <person name="Kanno A."/>
            <person name="Yue Z."/>
            <person name="Chen H."/>
            <person name="Li W."/>
            <person name="Chen Y."/>
            <person name="Xu X."/>
            <person name="Zhang Y."/>
            <person name="Luo S."/>
            <person name="Chen H."/>
            <person name="Gao J."/>
            <person name="Mao Z."/>
            <person name="Pires J.C."/>
            <person name="Luo M."/>
            <person name="Kudrna D."/>
            <person name="Wing R.A."/>
            <person name="Meyers B.C."/>
            <person name="Yi K."/>
            <person name="Kong H."/>
            <person name="Lavrijsen P."/>
            <person name="Sunseri F."/>
            <person name="Falavigna A."/>
            <person name="Ye Y."/>
            <person name="Leebens-Mack J.H."/>
            <person name="Chen G."/>
        </authorList>
    </citation>
    <scope>NUCLEOTIDE SEQUENCE [LARGE SCALE GENOMIC DNA]</scope>
    <source>
        <strain evidence="3">cv. DH0086</strain>
    </source>
</reference>
<protein>
    <submittedName>
        <fullName evidence="2">Uncharacterized protein</fullName>
    </submittedName>
</protein>
<feature type="region of interest" description="Disordered" evidence="1">
    <location>
        <begin position="29"/>
        <end position="133"/>
    </location>
</feature>
<gene>
    <name evidence="2" type="ORF">A4U43_C02F10850</name>
</gene>
<dbReference type="AlphaFoldDB" id="A0A5P1FI80"/>
<dbReference type="EMBL" id="CM007382">
    <property type="protein sequence ID" value="ONK77802.1"/>
    <property type="molecule type" value="Genomic_DNA"/>
</dbReference>
<dbReference type="Gramene" id="ONK77802">
    <property type="protein sequence ID" value="ONK77802"/>
    <property type="gene ID" value="A4U43_C02F10850"/>
</dbReference>
<accession>A0A5P1FI80</accession>